<evidence type="ECO:0000313" key="1">
    <source>
        <dbReference type="EMBL" id="SVD22398.1"/>
    </source>
</evidence>
<accession>A0A382TLT9</accession>
<organism evidence="1">
    <name type="scientific">marine metagenome</name>
    <dbReference type="NCBI Taxonomy" id="408172"/>
    <lineage>
        <taxon>unclassified sequences</taxon>
        <taxon>metagenomes</taxon>
        <taxon>ecological metagenomes</taxon>
    </lineage>
</organism>
<name>A0A382TLT9_9ZZZZ</name>
<protein>
    <submittedName>
        <fullName evidence="1">Uncharacterized protein</fullName>
    </submittedName>
</protein>
<proteinExistence type="predicted"/>
<reference evidence="1" key="1">
    <citation type="submission" date="2018-05" db="EMBL/GenBank/DDBJ databases">
        <authorList>
            <person name="Lanie J.A."/>
            <person name="Ng W.-L."/>
            <person name="Kazmierczak K.M."/>
            <person name="Andrzejewski T.M."/>
            <person name="Davidsen T.M."/>
            <person name="Wayne K.J."/>
            <person name="Tettelin H."/>
            <person name="Glass J.I."/>
            <person name="Rusch D."/>
            <person name="Podicherti R."/>
            <person name="Tsui H.-C.T."/>
            <person name="Winkler M.E."/>
        </authorList>
    </citation>
    <scope>NUCLEOTIDE SEQUENCE</scope>
</reference>
<dbReference type="EMBL" id="UINC01137199">
    <property type="protein sequence ID" value="SVD22398.1"/>
    <property type="molecule type" value="Genomic_DNA"/>
</dbReference>
<sequence>MSECGCVAAGNSGDECDDCNGVAYGTAEEDDCGVCSGGNTEHVANSDQDSCGVCNGNDADDLGCGCFEPGPSGCDNTCGSTLEND</sequence>
<dbReference type="AlphaFoldDB" id="A0A382TLT9"/>
<gene>
    <name evidence="1" type="ORF">METZ01_LOCUS375252</name>
</gene>
<feature type="non-terminal residue" evidence="1">
    <location>
        <position position="85"/>
    </location>
</feature>